<dbReference type="RefSeq" id="WP_141648724.1">
    <property type="nucleotide sequence ID" value="NZ_VIFM01000344.1"/>
</dbReference>
<dbReference type="OrthoDB" id="9879431at2"/>
<gene>
    <name evidence="1" type="ORF">FJV41_44555</name>
</gene>
<dbReference type="AlphaFoldDB" id="A0A540WKA8"/>
<proteinExistence type="predicted"/>
<organism evidence="1 2">
    <name type="scientific">Myxococcus llanfairpwllgwyngyllgogerychwyrndrobwllllantysiliogogogochensis</name>
    <dbReference type="NCBI Taxonomy" id="2590453"/>
    <lineage>
        <taxon>Bacteria</taxon>
        <taxon>Pseudomonadati</taxon>
        <taxon>Myxococcota</taxon>
        <taxon>Myxococcia</taxon>
        <taxon>Myxococcales</taxon>
        <taxon>Cystobacterineae</taxon>
        <taxon>Myxococcaceae</taxon>
        <taxon>Myxococcus</taxon>
    </lineage>
</organism>
<keyword evidence="2" id="KW-1185">Reference proteome</keyword>
<accession>A0A540WKA8</accession>
<evidence type="ECO:0000313" key="1">
    <source>
        <dbReference type="EMBL" id="TQF09456.1"/>
    </source>
</evidence>
<dbReference type="Proteomes" id="UP000315369">
    <property type="component" value="Unassembled WGS sequence"/>
</dbReference>
<reference evidence="1 2" key="1">
    <citation type="submission" date="2019-06" db="EMBL/GenBank/DDBJ databases">
        <authorList>
            <person name="Livingstone P."/>
            <person name="Whitworth D."/>
        </authorList>
    </citation>
    <scope>NUCLEOTIDE SEQUENCE [LARGE SCALE GENOMIC DNA]</scope>
    <source>
        <strain evidence="1 2">AM401</strain>
    </source>
</reference>
<comment type="caution">
    <text evidence="1">The sequence shown here is derived from an EMBL/GenBank/DDBJ whole genome shotgun (WGS) entry which is preliminary data.</text>
</comment>
<dbReference type="EMBL" id="VIFM01000344">
    <property type="protein sequence ID" value="TQF09456.1"/>
    <property type="molecule type" value="Genomic_DNA"/>
</dbReference>
<sequence length="155" mass="16817">MTVKLNQPPAGLAETLARARLLKPRLEDATDEMNRSIQEVEAELVALQLGVRASVNLESETDPEFGSTWYRSLIFGKDAKVWRLLIAEGRNDDPGGDVYTPLVNASREVRLRATEHLPLLVQELVTTAEAEIARVEAATKAAKAVASAIKVGGAK</sequence>
<protein>
    <submittedName>
        <fullName evidence="1">Uncharacterized protein</fullName>
    </submittedName>
</protein>
<evidence type="ECO:0000313" key="2">
    <source>
        <dbReference type="Proteomes" id="UP000315369"/>
    </source>
</evidence>
<name>A0A540WKA8_9BACT</name>